<reference evidence="1 2" key="1">
    <citation type="submission" date="2018-07" db="EMBL/GenBank/DDBJ databases">
        <title>Section-level genome sequencing of Aspergillus section Nigri to investigate inter- and intra-species variation.</title>
        <authorList>
            <consortium name="DOE Joint Genome Institute"/>
            <person name="Vesth T.C."/>
            <person name="Nybo J.L."/>
            <person name="Theobald S."/>
            <person name="Frisvad J.C."/>
            <person name="Larsen T.O."/>
            <person name="Nielsen K.F."/>
            <person name="Hoof J.B."/>
            <person name="Brandl J."/>
            <person name="Salamov A."/>
            <person name="Riley R."/>
            <person name="Gladden J.M."/>
            <person name="Phatale P."/>
            <person name="Nielsen M.T."/>
            <person name="Lyhne E.K."/>
            <person name="Kogle M.E."/>
            <person name="Strasser K."/>
            <person name="McDonnell E."/>
            <person name="Barry K."/>
            <person name="Clum A."/>
            <person name="Chen C."/>
            <person name="Nolan M."/>
            <person name="Sandor L."/>
            <person name="Kuo A."/>
            <person name="Lipzen A."/>
            <person name="Hainaut M."/>
            <person name="Drula E."/>
            <person name="Tsang A."/>
            <person name="Magnuson J.K."/>
            <person name="Henrissat B."/>
            <person name="Wiebenga A."/>
            <person name="Simmons B.A."/>
            <person name="Makela M.R."/>
            <person name="De vries R.P."/>
            <person name="Grigoriev I.V."/>
            <person name="Mortensen U.H."/>
            <person name="Baker S.E."/>
            <person name="Andersen M.R."/>
        </authorList>
    </citation>
    <scope>NUCLEOTIDE SEQUENCE [LARGE SCALE GENOMIC DNA]</scope>
    <source>
        <strain evidence="1 2">ATCC 13496</strain>
    </source>
</reference>
<dbReference type="EMBL" id="KZ851956">
    <property type="protein sequence ID" value="RDH14904.1"/>
    <property type="molecule type" value="Genomic_DNA"/>
</dbReference>
<organism evidence="1 2">
    <name type="scientific">Aspergillus niger ATCC 13496</name>
    <dbReference type="NCBI Taxonomy" id="1353008"/>
    <lineage>
        <taxon>Eukaryota</taxon>
        <taxon>Fungi</taxon>
        <taxon>Dikarya</taxon>
        <taxon>Ascomycota</taxon>
        <taxon>Pezizomycotina</taxon>
        <taxon>Eurotiomycetes</taxon>
        <taxon>Eurotiomycetidae</taxon>
        <taxon>Eurotiales</taxon>
        <taxon>Aspergillaceae</taxon>
        <taxon>Aspergillus</taxon>
        <taxon>Aspergillus subgen. Circumdati</taxon>
    </lineage>
</organism>
<sequence length="264" mass="28994">MLSEKPTGVSSQAIYPLPQARLLSVSASQETWPIMMASVFLKPLRQLDCTKFCLAVGVSAGIKSVLVLRIAHMVYLDRLQKRPGCSRSLSRWFRLAPGVGGRSMSRRQKTDGRGLECIDQNRGAIVVHGYTALGPRGNHWIDGSSWPQLAVSIRGCQPQHHTSPAVRRTCLIKRSTSAIGLLCRSSVTATAEDPTIFSRCTMKSMLLYLPQIMPSSRVSDGEDSLWTTSMGEILGHPMKRSRLHIAPHLPSHWRPAGFPPESGG</sequence>
<name>A0A370BH45_ASPNG</name>
<accession>A0A370BH45</accession>
<dbReference type="AlphaFoldDB" id="A0A370BH45"/>
<protein>
    <submittedName>
        <fullName evidence="1">Uncharacterized protein</fullName>
    </submittedName>
</protein>
<evidence type="ECO:0000313" key="2">
    <source>
        <dbReference type="Proteomes" id="UP000253845"/>
    </source>
</evidence>
<evidence type="ECO:0000313" key="1">
    <source>
        <dbReference type="EMBL" id="RDH14904.1"/>
    </source>
</evidence>
<dbReference type="VEuPathDB" id="FungiDB:M747DRAFT_147872"/>
<dbReference type="Proteomes" id="UP000253845">
    <property type="component" value="Unassembled WGS sequence"/>
</dbReference>
<proteinExistence type="predicted"/>
<gene>
    <name evidence="1" type="ORF">M747DRAFT_147872</name>
</gene>